<evidence type="ECO:0000313" key="2">
    <source>
        <dbReference type="Proteomes" id="UP001305414"/>
    </source>
</evidence>
<keyword evidence="2" id="KW-1185">Reference proteome</keyword>
<gene>
    <name evidence="1" type="ORF">RRF57_005860</name>
</gene>
<proteinExistence type="predicted"/>
<name>A0AAN7UDC2_9PEZI</name>
<reference evidence="1 2" key="1">
    <citation type="submission" date="2023-10" db="EMBL/GenBank/DDBJ databases">
        <title>Draft genome sequence of Xylaria bambusicola isolate GMP-LS, the root and basal stem rot pathogen of sugarcane in Indonesia.</title>
        <authorList>
            <person name="Selvaraj P."/>
            <person name="Muralishankar V."/>
            <person name="Muruganantham S."/>
            <person name="Sp S."/>
            <person name="Haryani S."/>
            <person name="Lau K.J.X."/>
            <person name="Naqvi N.I."/>
        </authorList>
    </citation>
    <scope>NUCLEOTIDE SEQUENCE [LARGE SCALE GENOMIC DNA]</scope>
    <source>
        <strain evidence="1">GMP-LS</strain>
    </source>
</reference>
<accession>A0AAN7UDC2</accession>
<sequence>MAFPAGSASAAIAVMAKIGRPNPFSAFCPGAVVAVSVKKTCELFIPGPFEIIVEQTIDMLEWNDIVGAAFRRHVLSIFD</sequence>
<dbReference type="EMBL" id="JAWHQM010000014">
    <property type="protein sequence ID" value="KAK5630145.1"/>
    <property type="molecule type" value="Genomic_DNA"/>
</dbReference>
<organism evidence="1 2">
    <name type="scientific">Xylaria bambusicola</name>
    <dbReference type="NCBI Taxonomy" id="326684"/>
    <lineage>
        <taxon>Eukaryota</taxon>
        <taxon>Fungi</taxon>
        <taxon>Dikarya</taxon>
        <taxon>Ascomycota</taxon>
        <taxon>Pezizomycotina</taxon>
        <taxon>Sordariomycetes</taxon>
        <taxon>Xylariomycetidae</taxon>
        <taxon>Xylariales</taxon>
        <taxon>Xylariaceae</taxon>
        <taxon>Xylaria</taxon>
    </lineage>
</organism>
<dbReference type="AlphaFoldDB" id="A0AAN7UDC2"/>
<evidence type="ECO:0000313" key="1">
    <source>
        <dbReference type="EMBL" id="KAK5630145.1"/>
    </source>
</evidence>
<protein>
    <submittedName>
        <fullName evidence="1">Uncharacterized protein</fullName>
    </submittedName>
</protein>
<comment type="caution">
    <text evidence="1">The sequence shown here is derived from an EMBL/GenBank/DDBJ whole genome shotgun (WGS) entry which is preliminary data.</text>
</comment>
<dbReference type="Proteomes" id="UP001305414">
    <property type="component" value="Unassembled WGS sequence"/>
</dbReference>